<sequence length="218" mass="24473">MGAATEAILWGPAREWVQNRNPGSELKCRAGSGQATYHKFDPHSRRHTITYGRQMVMAKFGGASSQGWLSTREIQGRDYFDGEVSTCNLLAHTCCHEFAHLLQNVSGERLHGSVHNAAFYRILDELHASAGAAAVRAFLLEKSRQQGIELPQSIMALVDVRDQMARFAVGDTVQFGHAPRQREGRIIRVNRRTCTVQGTGRWRGARYRVPVSMMRHSR</sequence>
<organism evidence="1 2">
    <name type="scientific">Marinobacter halodurans</name>
    <dbReference type="NCBI Taxonomy" id="2528979"/>
    <lineage>
        <taxon>Bacteria</taxon>
        <taxon>Pseudomonadati</taxon>
        <taxon>Pseudomonadota</taxon>
        <taxon>Gammaproteobacteria</taxon>
        <taxon>Pseudomonadales</taxon>
        <taxon>Marinobacteraceae</taxon>
        <taxon>Marinobacter</taxon>
    </lineage>
</organism>
<protein>
    <recommendedName>
        <fullName evidence="3">SprT-like domain-containing protein</fullName>
    </recommendedName>
</protein>
<keyword evidence="2" id="KW-1185">Reference proteome</keyword>
<accession>A0ABY1ZJZ2</accession>
<evidence type="ECO:0000313" key="1">
    <source>
        <dbReference type="EMBL" id="TBW53805.1"/>
    </source>
</evidence>
<evidence type="ECO:0008006" key="3">
    <source>
        <dbReference type="Google" id="ProtNLM"/>
    </source>
</evidence>
<dbReference type="EMBL" id="SJDL01000024">
    <property type="protein sequence ID" value="TBW53805.1"/>
    <property type="molecule type" value="Genomic_DNA"/>
</dbReference>
<reference evidence="1 2" key="1">
    <citation type="submission" date="2019-02" db="EMBL/GenBank/DDBJ databases">
        <title>Marinobacter halodurans sp. nov., a marine bacterium isolated from sea tidal flat.</title>
        <authorList>
            <person name="Yoo Y."/>
            <person name="Lee D.W."/>
            <person name="Kim B.S."/>
            <person name="Kim J.-J."/>
        </authorList>
    </citation>
    <scope>NUCLEOTIDE SEQUENCE [LARGE SCALE GENOMIC DNA]</scope>
    <source>
        <strain evidence="1 2">YJ-S3-2</strain>
    </source>
</reference>
<dbReference type="Proteomes" id="UP000313645">
    <property type="component" value="Unassembled WGS sequence"/>
</dbReference>
<gene>
    <name evidence="1" type="ORF">EZI54_15005</name>
</gene>
<proteinExistence type="predicted"/>
<comment type="caution">
    <text evidence="1">The sequence shown here is derived from an EMBL/GenBank/DDBJ whole genome shotgun (WGS) entry which is preliminary data.</text>
</comment>
<name>A0ABY1ZJZ2_9GAMM</name>
<evidence type="ECO:0000313" key="2">
    <source>
        <dbReference type="Proteomes" id="UP000313645"/>
    </source>
</evidence>